<dbReference type="InterPro" id="IPR027417">
    <property type="entry name" value="P-loop_NTPase"/>
</dbReference>
<dbReference type="GO" id="GO:0005524">
    <property type="term" value="F:ATP binding"/>
    <property type="evidence" value="ECO:0007669"/>
    <property type="project" value="UniProtKB-KW"/>
</dbReference>
<dbReference type="EMBL" id="JALIDZ010000002">
    <property type="protein sequence ID" value="MCT8971055.1"/>
    <property type="molecule type" value="Genomic_DNA"/>
</dbReference>
<keyword evidence="3" id="KW-0808">Transferase</keyword>
<name>A0AAW5QSW8_9HYPH</name>
<protein>
    <submittedName>
        <fullName evidence="3">CpsD/CapB family tyrosine-protein kinase</fullName>
    </submittedName>
</protein>
<gene>
    <name evidence="3" type="ORF">MUB46_04205</name>
</gene>
<evidence type="ECO:0000256" key="1">
    <source>
        <dbReference type="ARBA" id="ARBA00022741"/>
    </source>
</evidence>
<dbReference type="Proteomes" id="UP001320898">
    <property type="component" value="Unassembled WGS sequence"/>
</dbReference>
<keyword evidence="3" id="KW-0418">Kinase</keyword>
<dbReference type="Pfam" id="PF10609">
    <property type="entry name" value="ParA"/>
    <property type="match status" value="1"/>
</dbReference>
<proteinExistence type="predicted"/>
<dbReference type="PANTHER" id="PTHR32309">
    <property type="entry name" value="TYROSINE-PROTEIN KINASE"/>
    <property type="match status" value="1"/>
</dbReference>
<accession>A0AAW5QSW8</accession>
<dbReference type="InterPro" id="IPR033756">
    <property type="entry name" value="YlxH/NBP35"/>
</dbReference>
<dbReference type="PANTHER" id="PTHR32309:SF31">
    <property type="entry name" value="CAPSULAR EXOPOLYSACCHARIDE FAMILY"/>
    <property type="match status" value="1"/>
</dbReference>
<evidence type="ECO:0000313" key="3">
    <source>
        <dbReference type="EMBL" id="MCT8971055.1"/>
    </source>
</evidence>
<dbReference type="AlphaFoldDB" id="A0AAW5QSW8"/>
<dbReference type="GO" id="GO:0016301">
    <property type="term" value="F:kinase activity"/>
    <property type="evidence" value="ECO:0007669"/>
    <property type="project" value="UniProtKB-KW"/>
</dbReference>
<dbReference type="CDD" id="cd05387">
    <property type="entry name" value="BY-kinase"/>
    <property type="match status" value="1"/>
</dbReference>
<evidence type="ECO:0000256" key="2">
    <source>
        <dbReference type="ARBA" id="ARBA00022840"/>
    </source>
</evidence>
<dbReference type="RefSeq" id="WP_261614629.1">
    <property type="nucleotide sequence ID" value="NZ_JALIDZ010000002.1"/>
</dbReference>
<keyword evidence="4" id="KW-1185">Reference proteome</keyword>
<sequence length="259" mass="28034">MEHVRGIAPLQIAEPGELGTVHGRAGPAKWPGLRPFKPDFSALRDNRIVTGSRFEPANAAFEVLRTKVLRLMREYGWRSIIVTSPTAGCGKSVVTINLAFSMARMADRHVALLDLDLRRPSMAKYLKLEAPVPMEKFLSGSATVQDIFVSWQDALAIAATESMVADPTGLLQSPSARAAIARVHEELQPDVIVCDMPPVFDSGDVLAFASNVDCVLLVAAAGKTKVSEIEACERELAAFTNVLGVVLNKCEYMAHKGGY</sequence>
<keyword evidence="1" id="KW-0547">Nucleotide-binding</keyword>
<keyword evidence="2" id="KW-0067">ATP-binding</keyword>
<dbReference type="InterPro" id="IPR005702">
    <property type="entry name" value="Wzc-like_C"/>
</dbReference>
<dbReference type="SUPFAM" id="SSF52540">
    <property type="entry name" value="P-loop containing nucleoside triphosphate hydrolases"/>
    <property type="match status" value="1"/>
</dbReference>
<dbReference type="InterPro" id="IPR050445">
    <property type="entry name" value="Bact_polysacc_biosynth/exp"/>
</dbReference>
<organism evidence="3 4">
    <name type="scientific">Microbaculum marinisediminis</name>
    <dbReference type="NCBI Taxonomy" id="2931392"/>
    <lineage>
        <taxon>Bacteria</taxon>
        <taxon>Pseudomonadati</taxon>
        <taxon>Pseudomonadota</taxon>
        <taxon>Alphaproteobacteria</taxon>
        <taxon>Hyphomicrobiales</taxon>
        <taxon>Tepidamorphaceae</taxon>
        <taxon>Microbaculum</taxon>
    </lineage>
</organism>
<evidence type="ECO:0000313" key="4">
    <source>
        <dbReference type="Proteomes" id="UP001320898"/>
    </source>
</evidence>
<dbReference type="Gene3D" id="3.40.50.300">
    <property type="entry name" value="P-loop containing nucleotide triphosphate hydrolases"/>
    <property type="match status" value="1"/>
</dbReference>
<comment type="caution">
    <text evidence="3">The sequence shown here is derived from an EMBL/GenBank/DDBJ whole genome shotgun (WGS) entry which is preliminary data.</text>
</comment>
<reference evidence="3 4" key="1">
    <citation type="submission" date="2022-04" db="EMBL/GenBank/DDBJ databases">
        <authorList>
            <person name="Ye Y.-Q."/>
            <person name="Du Z.-J."/>
        </authorList>
    </citation>
    <scope>NUCLEOTIDE SEQUENCE [LARGE SCALE GENOMIC DNA]</scope>
    <source>
        <strain evidence="3 4">A6E488</strain>
    </source>
</reference>